<evidence type="ECO:0000313" key="2">
    <source>
        <dbReference type="Proteomes" id="UP000251341"/>
    </source>
</evidence>
<keyword evidence="2" id="KW-1185">Reference proteome</keyword>
<organism evidence="1 2">
    <name type="scientific">Limnohabitans curvus</name>
    <dbReference type="NCBI Taxonomy" id="323423"/>
    <lineage>
        <taxon>Bacteria</taxon>
        <taxon>Pseudomonadati</taxon>
        <taxon>Pseudomonadota</taxon>
        <taxon>Betaproteobacteria</taxon>
        <taxon>Burkholderiales</taxon>
        <taxon>Comamonadaceae</taxon>
        <taxon>Limnohabitans</taxon>
    </lineage>
</organism>
<accession>A0A315EIJ3</accession>
<dbReference type="RefSeq" id="WP_108403002.1">
    <property type="nucleotide sequence ID" value="NZ_NESP01000002.1"/>
</dbReference>
<comment type="caution">
    <text evidence="1">The sequence shown here is derived from an EMBL/GenBank/DDBJ whole genome shotgun (WGS) entry which is preliminary data.</text>
</comment>
<proteinExistence type="predicted"/>
<gene>
    <name evidence="1" type="ORF">B9Z44_14610</name>
</gene>
<protein>
    <submittedName>
        <fullName evidence="1">Uncharacterized protein</fullName>
    </submittedName>
</protein>
<evidence type="ECO:0000313" key="1">
    <source>
        <dbReference type="EMBL" id="PUE56475.1"/>
    </source>
</evidence>
<dbReference type="Proteomes" id="UP000251341">
    <property type="component" value="Unassembled WGS sequence"/>
</dbReference>
<reference evidence="1 2" key="1">
    <citation type="submission" date="2017-04" db="EMBL/GenBank/DDBJ databases">
        <title>Unexpected and diverse lifestyles within the genus Limnohabitans.</title>
        <authorList>
            <person name="Kasalicky V."/>
            <person name="Mehrshad M."/>
            <person name="Andrei S.-A."/>
            <person name="Salcher M."/>
            <person name="Kratochvilova H."/>
            <person name="Simek K."/>
            <person name="Ghai R."/>
        </authorList>
    </citation>
    <scope>NUCLEOTIDE SEQUENCE [LARGE SCALE GENOMIC DNA]</scope>
    <source>
        <strain evidence="1 2">MWH-C5</strain>
    </source>
</reference>
<sequence length="124" mass="13803">MGHGDRKQIIAEDGSVYEVEAVHIPNSVMTHALVVNEEMRTKAARLLPVAQRMAESRATRASFCRAYAEAEEAARESREYAESLYLVAKGLSVEGKRVVTVELWRKIMACFYQDLALGALMVKG</sequence>
<dbReference type="AlphaFoldDB" id="A0A315EIJ3"/>
<name>A0A315EIJ3_9BURK</name>
<dbReference type="EMBL" id="NESP01000002">
    <property type="protein sequence ID" value="PUE56475.1"/>
    <property type="molecule type" value="Genomic_DNA"/>
</dbReference>